<dbReference type="Proteomes" id="UP000018467">
    <property type="component" value="Unassembled WGS sequence"/>
</dbReference>
<accession>A0A3B1K2Y6</accession>
<protein>
    <submittedName>
        <fullName evidence="11">Zinc-binding protein A33-like</fullName>
    </submittedName>
</protein>
<dbReference type="PANTHER" id="PTHR24103">
    <property type="entry name" value="E3 UBIQUITIN-PROTEIN LIGASE TRIM"/>
    <property type="match status" value="1"/>
</dbReference>
<dbReference type="CDD" id="cd12893">
    <property type="entry name" value="SPRY_PRY_TRIM35"/>
    <property type="match status" value="1"/>
</dbReference>
<feature type="domain" description="B box-type" evidence="9">
    <location>
        <begin position="85"/>
        <end position="126"/>
    </location>
</feature>
<dbReference type="Pfam" id="PF00097">
    <property type="entry name" value="zf-C3HC4"/>
    <property type="match status" value="1"/>
</dbReference>
<keyword evidence="5 7" id="KW-0863">Zinc-finger</keyword>
<dbReference type="InterPro" id="IPR013320">
    <property type="entry name" value="ConA-like_dom_sf"/>
</dbReference>
<evidence type="ECO:0000256" key="6">
    <source>
        <dbReference type="ARBA" id="ARBA00022833"/>
    </source>
</evidence>
<evidence type="ECO:0000259" key="9">
    <source>
        <dbReference type="PROSITE" id="PS50119"/>
    </source>
</evidence>
<dbReference type="InterPro" id="IPR003877">
    <property type="entry name" value="SPRY_dom"/>
</dbReference>
<dbReference type="PROSITE" id="PS50089">
    <property type="entry name" value="ZF_RING_2"/>
    <property type="match status" value="1"/>
</dbReference>
<evidence type="ECO:0000259" key="8">
    <source>
        <dbReference type="PROSITE" id="PS50089"/>
    </source>
</evidence>
<dbReference type="PROSITE" id="PS50119">
    <property type="entry name" value="ZF_BBOX"/>
    <property type="match status" value="1"/>
</dbReference>
<dbReference type="SMART" id="SM00589">
    <property type="entry name" value="PRY"/>
    <property type="match status" value="1"/>
</dbReference>
<dbReference type="Pfam" id="PF13765">
    <property type="entry name" value="PRY"/>
    <property type="match status" value="1"/>
</dbReference>
<dbReference type="PRINTS" id="PR01407">
    <property type="entry name" value="BUTYPHLNCDUF"/>
</dbReference>
<dbReference type="SMART" id="SM00184">
    <property type="entry name" value="RING"/>
    <property type="match status" value="1"/>
</dbReference>
<comment type="subcellular location">
    <subcellularLocation>
        <location evidence="1">Cytoplasm</location>
    </subcellularLocation>
</comment>
<reference evidence="12" key="1">
    <citation type="submission" date="2013-03" db="EMBL/GenBank/DDBJ databases">
        <authorList>
            <person name="Jeffery W."/>
            <person name="Warren W."/>
            <person name="Wilson R.K."/>
        </authorList>
    </citation>
    <scope>NUCLEOTIDE SEQUENCE</scope>
    <source>
        <strain evidence="12">female</strain>
    </source>
</reference>
<dbReference type="STRING" id="7994.ENSAMXP00000048465"/>
<dbReference type="PROSITE" id="PS00518">
    <property type="entry name" value="ZF_RING_1"/>
    <property type="match status" value="1"/>
</dbReference>
<dbReference type="GeneTree" id="ENSGT01030000234583"/>
<dbReference type="InterPro" id="IPR003879">
    <property type="entry name" value="Butyrophylin_SPRY"/>
</dbReference>
<dbReference type="Pfam" id="PF00622">
    <property type="entry name" value="SPRY"/>
    <property type="match status" value="1"/>
</dbReference>
<sequence length="483" mass="56141">MAQKLDLTEKELSCHLCCHIYEDPVLLPCHHSFCQECLQEYRESKKTLKCPVCKKPAPKGLPPANLQLQAMCDRFRQERRRSAERHETLCDLHKEKLKLFCLEDKEPVCVVCKEMKLHSTHNFRPLDEAATEYRVMLRSKLKPLQEKLNSFLKAKLICDQTAQHIKSQAQQTERHIKEEFQKLHQFLREEEKDSLSALKEEEEVKSQKTRNTISRINDQILHLSQIITSTYEELSSEDTAFLQKYKEIDDRTDYDVQDPEILSEVLIDTAKHLGNLKFRVWEKMKDMITYTPVILDSNTAHRRLALSNDLTSFVCQDEHRQIPENPERFDHHLWVLGSEGFSSGSHYWDVEVENCKEWALGVVTGAMQKGKTFFSGIWKCHYENILYGASSTGGPTDILKVRGSLRKIRVQLDWDEGKVLFYNLNNGRPLQTFSHKFTAPVFPYFCNQCKTYPLRILPKEISIAVPQECSAHELAFLATYSTA</sequence>
<dbReference type="InterPro" id="IPR000315">
    <property type="entry name" value="Znf_B-box"/>
</dbReference>
<evidence type="ECO:0000313" key="12">
    <source>
        <dbReference type="Proteomes" id="UP000018467"/>
    </source>
</evidence>
<dbReference type="PROSITE" id="PS50188">
    <property type="entry name" value="B302_SPRY"/>
    <property type="match status" value="1"/>
</dbReference>
<dbReference type="SUPFAM" id="SSF57845">
    <property type="entry name" value="B-box zinc-binding domain"/>
    <property type="match status" value="1"/>
</dbReference>
<dbReference type="InterPro" id="IPR013083">
    <property type="entry name" value="Znf_RING/FYVE/PHD"/>
</dbReference>
<comment type="similarity">
    <text evidence="2">Belongs to the TRIM/RBCC family.</text>
</comment>
<dbReference type="InterPro" id="IPR006574">
    <property type="entry name" value="PRY"/>
</dbReference>
<dbReference type="Gene3D" id="3.30.40.10">
    <property type="entry name" value="Zinc/RING finger domain, C3HC4 (zinc finger)"/>
    <property type="match status" value="1"/>
</dbReference>
<evidence type="ECO:0000256" key="3">
    <source>
        <dbReference type="ARBA" id="ARBA00022490"/>
    </source>
</evidence>
<reference evidence="12" key="2">
    <citation type="journal article" date="2014" name="Nat. Commun.">
        <title>The cavefish genome reveals candidate genes for eye loss.</title>
        <authorList>
            <person name="McGaugh S.E."/>
            <person name="Gross J.B."/>
            <person name="Aken B."/>
            <person name="Blin M."/>
            <person name="Borowsky R."/>
            <person name="Chalopin D."/>
            <person name="Hinaux H."/>
            <person name="Jeffery W.R."/>
            <person name="Keene A."/>
            <person name="Ma L."/>
            <person name="Minx P."/>
            <person name="Murphy D."/>
            <person name="O'Quin K.E."/>
            <person name="Retaux S."/>
            <person name="Rohner N."/>
            <person name="Searle S.M."/>
            <person name="Stahl B.A."/>
            <person name="Tabin C."/>
            <person name="Volff J.N."/>
            <person name="Yoshizawa M."/>
            <person name="Warren W.C."/>
        </authorList>
    </citation>
    <scope>NUCLEOTIDE SEQUENCE [LARGE SCALE GENOMIC DNA]</scope>
    <source>
        <strain evidence="12">female</strain>
    </source>
</reference>
<dbReference type="InParanoid" id="A0A3B1K2Y6"/>
<evidence type="ECO:0000313" key="11">
    <source>
        <dbReference type="Ensembl" id="ENSAMXP00000048465.1"/>
    </source>
</evidence>
<evidence type="ECO:0000256" key="2">
    <source>
        <dbReference type="ARBA" id="ARBA00008518"/>
    </source>
</evidence>
<dbReference type="SUPFAM" id="SSF57850">
    <property type="entry name" value="RING/U-box"/>
    <property type="match status" value="1"/>
</dbReference>
<reference evidence="11" key="4">
    <citation type="submission" date="2025-09" db="UniProtKB">
        <authorList>
            <consortium name="Ensembl"/>
        </authorList>
    </citation>
    <scope>IDENTIFICATION</scope>
</reference>
<evidence type="ECO:0000259" key="10">
    <source>
        <dbReference type="PROSITE" id="PS50188"/>
    </source>
</evidence>
<organism evidence="11 12">
    <name type="scientific">Astyanax mexicanus</name>
    <name type="common">Blind cave fish</name>
    <name type="synonym">Astyanax fasciatus mexicanus</name>
    <dbReference type="NCBI Taxonomy" id="7994"/>
    <lineage>
        <taxon>Eukaryota</taxon>
        <taxon>Metazoa</taxon>
        <taxon>Chordata</taxon>
        <taxon>Craniata</taxon>
        <taxon>Vertebrata</taxon>
        <taxon>Euteleostomi</taxon>
        <taxon>Actinopterygii</taxon>
        <taxon>Neopterygii</taxon>
        <taxon>Teleostei</taxon>
        <taxon>Ostariophysi</taxon>
        <taxon>Characiformes</taxon>
        <taxon>Characoidei</taxon>
        <taxon>Acestrorhamphidae</taxon>
        <taxon>Acestrorhamphinae</taxon>
        <taxon>Astyanax</taxon>
    </lineage>
</organism>
<dbReference type="InterPro" id="IPR017907">
    <property type="entry name" value="Znf_RING_CS"/>
</dbReference>
<dbReference type="InterPro" id="IPR001870">
    <property type="entry name" value="B30.2/SPRY"/>
</dbReference>
<dbReference type="Gene3D" id="2.60.120.920">
    <property type="match status" value="1"/>
</dbReference>
<dbReference type="InterPro" id="IPR050143">
    <property type="entry name" value="TRIM/RBCC"/>
</dbReference>
<dbReference type="GO" id="GO:0008270">
    <property type="term" value="F:zinc ion binding"/>
    <property type="evidence" value="ECO:0007669"/>
    <property type="project" value="UniProtKB-KW"/>
</dbReference>
<keyword evidence="3" id="KW-0963">Cytoplasm</keyword>
<evidence type="ECO:0000256" key="7">
    <source>
        <dbReference type="PROSITE-ProRule" id="PRU00024"/>
    </source>
</evidence>
<name>A0A3B1K2Y6_ASTMX</name>
<evidence type="ECO:0000256" key="1">
    <source>
        <dbReference type="ARBA" id="ARBA00004496"/>
    </source>
</evidence>
<keyword evidence="4" id="KW-0479">Metal-binding</keyword>
<evidence type="ECO:0000256" key="5">
    <source>
        <dbReference type="ARBA" id="ARBA00022771"/>
    </source>
</evidence>
<feature type="domain" description="RING-type" evidence="8">
    <location>
        <begin position="14"/>
        <end position="54"/>
    </location>
</feature>
<proteinExistence type="inferred from homology"/>
<keyword evidence="12" id="KW-1185">Reference proteome</keyword>
<dbReference type="GO" id="GO:0005737">
    <property type="term" value="C:cytoplasm"/>
    <property type="evidence" value="ECO:0007669"/>
    <property type="project" value="UniProtKB-SubCell"/>
</dbReference>
<dbReference type="InterPro" id="IPR018957">
    <property type="entry name" value="Znf_C3HC4_RING-type"/>
</dbReference>
<dbReference type="SMART" id="SM00336">
    <property type="entry name" value="BBOX"/>
    <property type="match status" value="1"/>
</dbReference>
<dbReference type="SUPFAM" id="SSF49899">
    <property type="entry name" value="Concanavalin A-like lectins/glucanases"/>
    <property type="match status" value="1"/>
</dbReference>
<evidence type="ECO:0000256" key="4">
    <source>
        <dbReference type="ARBA" id="ARBA00022723"/>
    </source>
</evidence>
<feature type="domain" description="B30.2/SPRY" evidence="10">
    <location>
        <begin position="273"/>
        <end position="463"/>
    </location>
</feature>
<dbReference type="InterPro" id="IPR043136">
    <property type="entry name" value="B30.2/SPRY_sf"/>
</dbReference>
<dbReference type="Pfam" id="PF00643">
    <property type="entry name" value="zf-B_box"/>
    <property type="match status" value="1"/>
</dbReference>
<dbReference type="Ensembl" id="ENSAMXT00000031453.1">
    <property type="protein sequence ID" value="ENSAMXP00000048465.1"/>
    <property type="gene ID" value="ENSAMXG00000035359.1"/>
</dbReference>
<dbReference type="InterPro" id="IPR001841">
    <property type="entry name" value="Znf_RING"/>
</dbReference>
<dbReference type="AlphaFoldDB" id="A0A3B1K2Y6"/>
<dbReference type="Bgee" id="ENSAMXG00000035359">
    <property type="expression patterns" value="Expressed in intestine"/>
</dbReference>
<dbReference type="Gene3D" id="3.30.160.60">
    <property type="entry name" value="Classic Zinc Finger"/>
    <property type="match status" value="1"/>
</dbReference>
<reference evidence="11" key="3">
    <citation type="submission" date="2025-08" db="UniProtKB">
        <authorList>
            <consortium name="Ensembl"/>
        </authorList>
    </citation>
    <scope>IDENTIFICATION</scope>
</reference>
<keyword evidence="6" id="KW-0862">Zinc</keyword>